<dbReference type="GO" id="GO:0005615">
    <property type="term" value="C:extracellular space"/>
    <property type="evidence" value="ECO:0007669"/>
    <property type="project" value="InterPro"/>
</dbReference>
<comment type="caution">
    <text evidence="3">The sequence shown here is derived from an EMBL/GenBank/DDBJ whole genome shotgun (WGS) entry which is preliminary data.</text>
</comment>
<dbReference type="InterPro" id="IPR023795">
    <property type="entry name" value="Serpin_CS"/>
</dbReference>
<evidence type="ECO:0000256" key="1">
    <source>
        <dbReference type="RuleBase" id="RU000411"/>
    </source>
</evidence>
<dbReference type="InterPro" id="IPR042178">
    <property type="entry name" value="Serpin_sf_1"/>
</dbReference>
<accession>A0A7W6RGK4</accession>
<dbReference type="SUPFAM" id="SSF56574">
    <property type="entry name" value="Serpins"/>
    <property type="match status" value="1"/>
</dbReference>
<reference evidence="3 4" key="1">
    <citation type="submission" date="2020-08" db="EMBL/GenBank/DDBJ databases">
        <title>Genome sequencing of Purple Non-Sulfur Bacteria from various extreme environments.</title>
        <authorList>
            <person name="Mayer M."/>
        </authorList>
    </citation>
    <scope>NUCLEOTIDE SEQUENCE [LARGE SCALE GENOMIC DNA]</scope>
    <source>
        <strain evidence="3 4">JA131</strain>
    </source>
</reference>
<dbReference type="CDD" id="cd00172">
    <property type="entry name" value="serpin"/>
    <property type="match status" value="1"/>
</dbReference>
<dbReference type="PANTHER" id="PTHR11461:SF211">
    <property type="entry name" value="GH10112P-RELATED"/>
    <property type="match status" value="1"/>
</dbReference>
<dbReference type="InterPro" id="IPR036186">
    <property type="entry name" value="Serpin_sf"/>
</dbReference>
<dbReference type="InterPro" id="IPR000215">
    <property type="entry name" value="Serpin_fam"/>
</dbReference>
<dbReference type="PROSITE" id="PS00284">
    <property type="entry name" value="SERPIN"/>
    <property type="match status" value="1"/>
</dbReference>
<dbReference type="InterPro" id="IPR023796">
    <property type="entry name" value="Serpin_dom"/>
</dbReference>
<gene>
    <name evidence="3" type="ORF">GGD89_003092</name>
</gene>
<dbReference type="GO" id="GO:0004867">
    <property type="term" value="F:serine-type endopeptidase inhibitor activity"/>
    <property type="evidence" value="ECO:0007669"/>
    <property type="project" value="InterPro"/>
</dbReference>
<comment type="similarity">
    <text evidence="1">Belongs to the serpin family.</text>
</comment>
<dbReference type="Gene3D" id="3.30.497.10">
    <property type="entry name" value="Antithrombin, subunit I, domain 2"/>
    <property type="match status" value="1"/>
</dbReference>
<dbReference type="EMBL" id="JACIGK010000027">
    <property type="protein sequence ID" value="MBB4267448.1"/>
    <property type="molecule type" value="Genomic_DNA"/>
</dbReference>
<protein>
    <submittedName>
        <fullName evidence="3">Serine protease inhibitor</fullName>
    </submittedName>
</protein>
<organism evidence="3 4">
    <name type="scientific">Roseospira visakhapatnamensis</name>
    <dbReference type="NCBI Taxonomy" id="390880"/>
    <lineage>
        <taxon>Bacteria</taxon>
        <taxon>Pseudomonadati</taxon>
        <taxon>Pseudomonadota</taxon>
        <taxon>Alphaproteobacteria</taxon>
        <taxon>Rhodospirillales</taxon>
        <taxon>Rhodospirillaceae</taxon>
        <taxon>Roseospira</taxon>
    </lineage>
</organism>
<dbReference type="RefSeq" id="WP_184046851.1">
    <property type="nucleotide sequence ID" value="NZ_JACIGK010000027.1"/>
</dbReference>
<evidence type="ECO:0000313" key="4">
    <source>
        <dbReference type="Proteomes" id="UP000554286"/>
    </source>
</evidence>
<feature type="domain" description="Serpin" evidence="2">
    <location>
        <begin position="80"/>
        <end position="450"/>
    </location>
</feature>
<dbReference type="Gene3D" id="2.30.39.10">
    <property type="entry name" value="Alpha-1-antitrypsin, domain 1"/>
    <property type="match status" value="1"/>
</dbReference>
<dbReference type="Proteomes" id="UP000554286">
    <property type="component" value="Unassembled WGS sequence"/>
</dbReference>
<sequence length="458" mass="46814">MTMDSTVSAQPGYAVRPAGPRLTRARAPVAALVLAVAAWVGSGPGGMGMARAAEASPAGTMPAPETETGTVSAAMDRLGWRLVSSLGTEDAGANVLVSPWGLASVMAVLDMGATGTTRGALTEAWTGRAQAAGAVLASMSTLRGQVSGADRGDTETEAEAETDTGAERAFADANGIWIAEPMAVQAPVAEAAEAALGVQVASVDFTDPATVAALNAWATARTDGAIPVLLARADPARQAVVANGLHFAAPWTHPFARAQSHDGTFVTEAGDRLPVTFMRGVLPDLMVERTVRYDRVALPLAGGDVLLRLTRPTDGHTLEQALSDIRAAASGDAPAASPRRVDLTLPRFAVTAGGDLTPALRAAGLGLLFDGSGDFSDLAPGLTRFDSLSQRVRLSVDEAGLEAAALTVASSTRGLPKEADLILAFDRPFLVDLVHEPSGAVLLCGAVHRPGEDAPGDP</sequence>
<dbReference type="InterPro" id="IPR042185">
    <property type="entry name" value="Serpin_sf_2"/>
</dbReference>
<dbReference type="AlphaFoldDB" id="A0A7W6RGK4"/>
<dbReference type="Pfam" id="PF00079">
    <property type="entry name" value="Serpin"/>
    <property type="match status" value="1"/>
</dbReference>
<evidence type="ECO:0000259" key="2">
    <source>
        <dbReference type="SMART" id="SM00093"/>
    </source>
</evidence>
<evidence type="ECO:0000313" key="3">
    <source>
        <dbReference type="EMBL" id="MBB4267448.1"/>
    </source>
</evidence>
<keyword evidence="4" id="KW-1185">Reference proteome</keyword>
<dbReference type="PANTHER" id="PTHR11461">
    <property type="entry name" value="SERINE PROTEASE INHIBITOR, SERPIN"/>
    <property type="match status" value="1"/>
</dbReference>
<dbReference type="SMART" id="SM00093">
    <property type="entry name" value="SERPIN"/>
    <property type="match status" value="1"/>
</dbReference>
<name>A0A7W6RGK4_9PROT</name>
<proteinExistence type="inferred from homology"/>